<evidence type="ECO:0000313" key="8">
    <source>
        <dbReference type="EMBL" id="MPM73285.1"/>
    </source>
</evidence>
<evidence type="ECO:0008006" key="9">
    <source>
        <dbReference type="Google" id="ProtNLM"/>
    </source>
</evidence>
<dbReference type="InterPro" id="IPR016181">
    <property type="entry name" value="Acyl_CoA_acyltransferase"/>
</dbReference>
<evidence type="ECO:0000256" key="1">
    <source>
        <dbReference type="ARBA" id="ARBA00009943"/>
    </source>
</evidence>
<feature type="transmembrane region" description="Helical" evidence="7">
    <location>
        <begin position="226"/>
        <end position="243"/>
    </location>
</feature>
<reference evidence="8" key="1">
    <citation type="submission" date="2019-08" db="EMBL/GenBank/DDBJ databases">
        <authorList>
            <person name="Kucharzyk K."/>
            <person name="Murdoch R.W."/>
            <person name="Higgins S."/>
            <person name="Loffler F."/>
        </authorList>
    </citation>
    <scope>NUCLEOTIDE SEQUENCE</scope>
</reference>
<gene>
    <name evidence="8" type="ORF">SDC9_120262</name>
</gene>
<keyword evidence="7" id="KW-0812">Transmembrane</keyword>
<dbReference type="GO" id="GO:0016755">
    <property type="term" value="F:aminoacyltransferase activity"/>
    <property type="evidence" value="ECO:0007669"/>
    <property type="project" value="InterPro"/>
</dbReference>
<keyword evidence="6" id="KW-0961">Cell wall biogenesis/degradation</keyword>
<dbReference type="SUPFAM" id="SSF55729">
    <property type="entry name" value="Acyl-CoA N-acyltransferases (Nat)"/>
    <property type="match status" value="2"/>
</dbReference>
<dbReference type="GO" id="GO:0071555">
    <property type="term" value="P:cell wall organization"/>
    <property type="evidence" value="ECO:0007669"/>
    <property type="project" value="UniProtKB-KW"/>
</dbReference>
<comment type="caution">
    <text evidence="8">The sequence shown here is derived from an EMBL/GenBank/DDBJ whole genome shotgun (WGS) entry which is preliminary data.</text>
</comment>
<keyword evidence="3" id="KW-0133">Cell shape</keyword>
<keyword evidence="7" id="KW-1133">Transmembrane helix</keyword>
<dbReference type="GO" id="GO:0008360">
    <property type="term" value="P:regulation of cell shape"/>
    <property type="evidence" value="ECO:0007669"/>
    <property type="project" value="UniProtKB-KW"/>
</dbReference>
<dbReference type="PANTHER" id="PTHR36174:SF1">
    <property type="entry name" value="LIPID II:GLYCINE GLYCYLTRANSFERASE"/>
    <property type="match status" value="1"/>
</dbReference>
<keyword evidence="4" id="KW-0573">Peptidoglycan synthesis</keyword>
<accession>A0A645C6T6</accession>
<evidence type="ECO:0000256" key="3">
    <source>
        <dbReference type="ARBA" id="ARBA00022960"/>
    </source>
</evidence>
<dbReference type="Pfam" id="PF02388">
    <property type="entry name" value="FemAB"/>
    <property type="match status" value="2"/>
</dbReference>
<name>A0A645C6T6_9ZZZZ</name>
<keyword evidence="2" id="KW-0808">Transferase</keyword>
<comment type="similarity">
    <text evidence="1">Belongs to the FemABX family.</text>
</comment>
<evidence type="ECO:0000256" key="4">
    <source>
        <dbReference type="ARBA" id="ARBA00022984"/>
    </source>
</evidence>
<dbReference type="AlphaFoldDB" id="A0A645C6T6"/>
<proteinExistence type="inferred from homology"/>
<dbReference type="PANTHER" id="PTHR36174">
    <property type="entry name" value="LIPID II:GLYCINE GLYCYLTRANSFERASE"/>
    <property type="match status" value="1"/>
</dbReference>
<sequence>MLIREILPTEKQVFNQVATHPLQSWEWGEFRKTTGVKVERLGFYQDGQLQKSIQVTFHKIPFLNRYIGYFPKGYTPDADQMAALQELAKKYQAIFIKLEPNSLRPLEQSDADNQQIQFLKKYPIEKGRALFTQYSFWLDLQPDEETLLANVTSKTRYNIRLAEKRGVRVYEDSSERGLEDYLAIQEETTKRQGFYAHSADYFRKLYAALKDSGIMHIFKAEYENQILVTWIVFVFNGVLYYPYGASRSIHRDVMASNLMMWEVIRFGKAQGCRGFDMWGALGPNPDEKDPWYGFHRFKKGYGAELIEFLGSFDLVNDDPIYKLYTLGETWRWRWLRFRKKLPF</sequence>
<dbReference type="GO" id="GO:0009252">
    <property type="term" value="P:peptidoglycan biosynthetic process"/>
    <property type="evidence" value="ECO:0007669"/>
    <property type="project" value="UniProtKB-KW"/>
</dbReference>
<evidence type="ECO:0000256" key="5">
    <source>
        <dbReference type="ARBA" id="ARBA00023315"/>
    </source>
</evidence>
<dbReference type="InterPro" id="IPR003447">
    <property type="entry name" value="FEMABX"/>
</dbReference>
<keyword evidence="5" id="KW-0012">Acyltransferase</keyword>
<dbReference type="InterPro" id="IPR050644">
    <property type="entry name" value="PG_Glycine_Bridge_Synth"/>
</dbReference>
<evidence type="ECO:0000256" key="2">
    <source>
        <dbReference type="ARBA" id="ARBA00022679"/>
    </source>
</evidence>
<organism evidence="8">
    <name type="scientific">bioreactor metagenome</name>
    <dbReference type="NCBI Taxonomy" id="1076179"/>
    <lineage>
        <taxon>unclassified sequences</taxon>
        <taxon>metagenomes</taxon>
        <taxon>ecological metagenomes</taxon>
    </lineage>
</organism>
<dbReference type="Gene3D" id="3.40.630.30">
    <property type="match status" value="2"/>
</dbReference>
<evidence type="ECO:0000256" key="6">
    <source>
        <dbReference type="ARBA" id="ARBA00023316"/>
    </source>
</evidence>
<evidence type="ECO:0000256" key="7">
    <source>
        <dbReference type="SAM" id="Phobius"/>
    </source>
</evidence>
<dbReference type="PROSITE" id="PS51191">
    <property type="entry name" value="FEMABX"/>
    <property type="match status" value="1"/>
</dbReference>
<dbReference type="EMBL" id="VSSQ01025260">
    <property type="protein sequence ID" value="MPM73285.1"/>
    <property type="molecule type" value="Genomic_DNA"/>
</dbReference>
<protein>
    <recommendedName>
        <fullName evidence="9">Lipid II:glycine glycyltransferase</fullName>
    </recommendedName>
</protein>
<keyword evidence="7" id="KW-0472">Membrane</keyword>